<evidence type="ECO:0000259" key="2">
    <source>
        <dbReference type="Pfam" id="PF00589"/>
    </source>
</evidence>
<feature type="domain" description="Tyr recombinase" evidence="2">
    <location>
        <begin position="9"/>
        <end position="56"/>
    </location>
</feature>
<gene>
    <name evidence="3" type="ORF">HMPREF1535_00293</name>
</gene>
<protein>
    <recommendedName>
        <fullName evidence="2">Tyr recombinase domain-containing protein</fullName>
    </recommendedName>
</protein>
<sequence length="79" mass="8806">MIIGARLHLSVKLTSYVARHSWVTEALRQNIPVAVISQAMGHTSEKTTRIYLAQLDQSVLNKANAKITKKAADMFLERA</sequence>
<dbReference type="SUPFAM" id="SSF56349">
    <property type="entry name" value="DNA breaking-rejoining enzymes"/>
    <property type="match status" value="1"/>
</dbReference>
<organism evidence="3 4">
    <name type="scientific">Parabacteroides goldsteinii DSM 19448 = WAL 12034</name>
    <dbReference type="NCBI Taxonomy" id="927665"/>
    <lineage>
        <taxon>Bacteria</taxon>
        <taxon>Pseudomonadati</taxon>
        <taxon>Bacteroidota</taxon>
        <taxon>Bacteroidia</taxon>
        <taxon>Bacteroidales</taxon>
        <taxon>Tannerellaceae</taxon>
        <taxon>Parabacteroides</taxon>
    </lineage>
</organism>
<keyword evidence="1" id="KW-0233">DNA recombination</keyword>
<dbReference type="Proteomes" id="UP000033047">
    <property type="component" value="Unassembled WGS sequence"/>
</dbReference>
<accession>A0A0F5JQI6</accession>
<dbReference type="Pfam" id="PF00589">
    <property type="entry name" value="Phage_integrase"/>
    <property type="match status" value="1"/>
</dbReference>
<evidence type="ECO:0000313" key="3">
    <source>
        <dbReference type="EMBL" id="KKB60018.1"/>
    </source>
</evidence>
<dbReference type="InterPro" id="IPR013762">
    <property type="entry name" value="Integrase-like_cat_sf"/>
</dbReference>
<dbReference type="GO" id="GO:0015074">
    <property type="term" value="P:DNA integration"/>
    <property type="evidence" value="ECO:0007669"/>
    <property type="project" value="InterPro"/>
</dbReference>
<dbReference type="GO" id="GO:0003677">
    <property type="term" value="F:DNA binding"/>
    <property type="evidence" value="ECO:0007669"/>
    <property type="project" value="InterPro"/>
</dbReference>
<comment type="caution">
    <text evidence="3">The sequence shown here is derived from an EMBL/GenBank/DDBJ whole genome shotgun (WGS) entry which is preliminary data.</text>
</comment>
<evidence type="ECO:0000256" key="1">
    <source>
        <dbReference type="ARBA" id="ARBA00023172"/>
    </source>
</evidence>
<name>A0A0F5JQI6_9BACT</name>
<reference evidence="3 4" key="1">
    <citation type="submission" date="2013-04" db="EMBL/GenBank/DDBJ databases">
        <title>The Genome Sequence of Parabacteroides goldsteinii DSM 19448.</title>
        <authorList>
            <consortium name="The Broad Institute Genomics Platform"/>
            <person name="Earl A."/>
            <person name="Ward D."/>
            <person name="Feldgarden M."/>
            <person name="Gevers D."/>
            <person name="Martens E."/>
            <person name="Sakamoto M."/>
            <person name="Benno Y."/>
            <person name="Song Y."/>
            <person name="Liu C."/>
            <person name="Lee J."/>
            <person name="Bolanos M."/>
            <person name="Vaisanen M.L."/>
            <person name="Finegold S.M."/>
            <person name="Walker B."/>
            <person name="Young S."/>
            <person name="Zeng Q."/>
            <person name="Gargeya S."/>
            <person name="Fitzgerald M."/>
            <person name="Haas B."/>
            <person name="Abouelleil A."/>
            <person name="Allen A.W."/>
            <person name="Alvarado L."/>
            <person name="Arachchi H.M."/>
            <person name="Berlin A.M."/>
            <person name="Chapman S.B."/>
            <person name="Gainer-Dewar J."/>
            <person name="Goldberg J."/>
            <person name="Griggs A."/>
            <person name="Gujja S."/>
            <person name="Hansen M."/>
            <person name="Howarth C."/>
            <person name="Imamovic A."/>
            <person name="Ireland A."/>
            <person name="Larimer J."/>
            <person name="McCowan C."/>
            <person name="Murphy C."/>
            <person name="Pearson M."/>
            <person name="Poon T.W."/>
            <person name="Priest M."/>
            <person name="Roberts A."/>
            <person name="Saif S."/>
            <person name="Shea T."/>
            <person name="Sisk P."/>
            <person name="Sykes S."/>
            <person name="Wortman J."/>
            <person name="Nusbaum C."/>
            <person name="Birren B."/>
        </authorList>
    </citation>
    <scope>NUCLEOTIDE SEQUENCE [LARGE SCALE GENOMIC DNA]</scope>
    <source>
        <strain evidence="3 4">DSM 19448</strain>
    </source>
</reference>
<dbReference type="InterPro" id="IPR011010">
    <property type="entry name" value="DNA_brk_join_enz"/>
</dbReference>
<dbReference type="EMBL" id="AQHV01000001">
    <property type="protein sequence ID" value="KKB60018.1"/>
    <property type="molecule type" value="Genomic_DNA"/>
</dbReference>
<dbReference type="HOGENOM" id="CLU_201872_0_0_10"/>
<dbReference type="InterPro" id="IPR002104">
    <property type="entry name" value="Integrase_catalytic"/>
</dbReference>
<dbReference type="GO" id="GO:0006310">
    <property type="term" value="P:DNA recombination"/>
    <property type="evidence" value="ECO:0007669"/>
    <property type="project" value="UniProtKB-KW"/>
</dbReference>
<dbReference type="PATRIC" id="fig|927665.4.peg.293"/>
<dbReference type="STRING" id="927665.HMPREF1535_00293"/>
<proteinExistence type="predicted"/>
<evidence type="ECO:0000313" key="4">
    <source>
        <dbReference type="Proteomes" id="UP000033047"/>
    </source>
</evidence>
<dbReference type="Gene3D" id="1.10.443.10">
    <property type="entry name" value="Intergrase catalytic core"/>
    <property type="match status" value="1"/>
</dbReference>
<dbReference type="AlphaFoldDB" id="A0A0F5JQI6"/>